<dbReference type="EMBL" id="CP015878">
    <property type="protein sequence ID" value="ANI13721.1"/>
    <property type="molecule type" value="Genomic_DNA"/>
</dbReference>
<evidence type="ECO:0000256" key="3">
    <source>
        <dbReference type="ARBA" id="ARBA00023004"/>
    </source>
</evidence>
<keyword evidence="3 4" id="KW-0408">Iron</keyword>
<dbReference type="GO" id="GO:0009055">
    <property type="term" value="F:electron transfer activity"/>
    <property type="evidence" value="ECO:0007669"/>
    <property type="project" value="InterPro"/>
</dbReference>
<dbReference type="InterPro" id="IPR009056">
    <property type="entry name" value="Cyt_c-like_dom"/>
</dbReference>
<evidence type="ECO:0000313" key="9">
    <source>
        <dbReference type="Proteomes" id="UP000077748"/>
    </source>
</evidence>
<dbReference type="InterPro" id="IPR036909">
    <property type="entry name" value="Cyt_c-like_dom_sf"/>
</dbReference>
<feature type="domain" description="Cytochrome c" evidence="6">
    <location>
        <begin position="35"/>
        <end position="105"/>
    </location>
</feature>
<reference evidence="7 9" key="1">
    <citation type="submission" date="2016-05" db="EMBL/GenBank/DDBJ databases">
        <title>Genome Sequence of Pseudomonas citronellolis Strain SJTE-3, an Estrogens and Persistent Organic Pollutants degradation strain.</title>
        <authorList>
            <person name="Liang R."/>
        </authorList>
    </citation>
    <scope>NUCLEOTIDE SEQUENCE [LARGE SCALE GENOMIC DNA]</scope>
    <source>
        <strain evidence="7 9">SJTE-3</strain>
    </source>
</reference>
<dbReference type="EMBL" id="FOLS01000025">
    <property type="protein sequence ID" value="SFD42286.1"/>
    <property type="molecule type" value="Genomic_DNA"/>
</dbReference>
<dbReference type="RefSeq" id="WP_009618272.1">
    <property type="nucleotide sequence ID" value="NZ_BDGS01000001.1"/>
</dbReference>
<accession>A0A127MND1</accession>
<evidence type="ECO:0000313" key="10">
    <source>
        <dbReference type="Proteomes" id="UP000183385"/>
    </source>
</evidence>
<keyword evidence="1 4" id="KW-0349">Heme</keyword>
<keyword evidence="10" id="KW-1185">Reference proteome</keyword>
<evidence type="ECO:0000256" key="4">
    <source>
        <dbReference type="PROSITE-ProRule" id="PRU00433"/>
    </source>
</evidence>
<dbReference type="PROSITE" id="PS51007">
    <property type="entry name" value="CYTC"/>
    <property type="match status" value="1"/>
</dbReference>
<dbReference type="GO" id="GO:0046872">
    <property type="term" value="F:metal ion binding"/>
    <property type="evidence" value="ECO:0007669"/>
    <property type="project" value="UniProtKB-KW"/>
</dbReference>
<organism evidence="7 9">
    <name type="scientific">Pseudomonas citronellolis</name>
    <dbReference type="NCBI Taxonomy" id="53408"/>
    <lineage>
        <taxon>Bacteria</taxon>
        <taxon>Pseudomonadati</taxon>
        <taxon>Pseudomonadota</taxon>
        <taxon>Gammaproteobacteria</taxon>
        <taxon>Pseudomonadales</taxon>
        <taxon>Pseudomonadaceae</taxon>
        <taxon>Pseudomonas</taxon>
    </lineage>
</organism>
<evidence type="ECO:0000313" key="7">
    <source>
        <dbReference type="EMBL" id="ANI13721.1"/>
    </source>
</evidence>
<dbReference type="Proteomes" id="UP000183385">
    <property type="component" value="Unassembled WGS sequence"/>
</dbReference>
<name>A0A127MND1_9PSED</name>
<evidence type="ECO:0000313" key="8">
    <source>
        <dbReference type="EMBL" id="SFD42286.1"/>
    </source>
</evidence>
<reference evidence="8 10" key="2">
    <citation type="submission" date="2016-10" db="EMBL/GenBank/DDBJ databases">
        <authorList>
            <person name="Varghese N."/>
            <person name="Submissions S."/>
        </authorList>
    </citation>
    <scope>NUCLEOTIDE SEQUENCE [LARGE SCALE GENOMIC DNA]</scope>
    <source>
        <strain evidence="8 10">LMG 18378</strain>
    </source>
</reference>
<evidence type="ECO:0000256" key="1">
    <source>
        <dbReference type="ARBA" id="ARBA00022617"/>
    </source>
</evidence>
<keyword evidence="2 4" id="KW-0479">Metal-binding</keyword>
<dbReference type="OrthoDB" id="9757546at2"/>
<evidence type="ECO:0000256" key="5">
    <source>
        <dbReference type="SAM" id="SignalP"/>
    </source>
</evidence>
<dbReference type="KEGG" id="pcq:PcP3B5_13490"/>
<dbReference type="Pfam" id="PF13442">
    <property type="entry name" value="Cytochrome_CBB3"/>
    <property type="match status" value="1"/>
</dbReference>
<evidence type="ECO:0000259" key="6">
    <source>
        <dbReference type="PROSITE" id="PS51007"/>
    </source>
</evidence>
<dbReference type="Gene3D" id="1.10.760.10">
    <property type="entry name" value="Cytochrome c-like domain"/>
    <property type="match status" value="1"/>
</dbReference>
<dbReference type="GeneID" id="72994517"/>
<dbReference type="AlphaFoldDB" id="A0A127MND1"/>
<proteinExistence type="predicted"/>
<protein>
    <submittedName>
        <fullName evidence="7">4-cresol dehydrogenase</fullName>
    </submittedName>
    <submittedName>
        <fullName evidence="8">Cytochrome C oxidase, cbb3-type, subunit III</fullName>
    </submittedName>
</protein>
<dbReference type="SUPFAM" id="SSF46626">
    <property type="entry name" value="Cytochrome c"/>
    <property type="match status" value="1"/>
</dbReference>
<dbReference type="STRING" id="53408.A9C11_06850"/>
<feature type="signal peptide" evidence="5">
    <location>
        <begin position="1"/>
        <end position="31"/>
    </location>
</feature>
<evidence type="ECO:0000256" key="2">
    <source>
        <dbReference type="ARBA" id="ARBA00022723"/>
    </source>
</evidence>
<gene>
    <name evidence="7" type="ORF">A9C11_06850</name>
    <name evidence="8" type="ORF">SAMN05216577_12580</name>
</gene>
<sequence length="111" mass="11645">MSLSFDSPAVKRTFAACLCVPLLVLAGSAFADGDGVWKGGANVYEKVCGRCHETGIGPELKGRQLPSPYIVAVARNGLRAMPAWPASFIDDKALQQVADYISQAPAPAAKP</sequence>
<feature type="chain" id="PRO_5011872394" evidence="5">
    <location>
        <begin position="32"/>
        <end position="111"/>
    </location>
</feature>
<keyword evidence="5" id="KW-0732">Signal</keyword>
<dbReference type="GO" id="GO:0020037">
    <property type="term" value="F:heme binding"/>
    <property type="evidence" value="ECO:0007669"/>
    <property type="project" value="InterPro"/>
</dbReference>
<dbReference type="Proteomes" id="UP000077748">
    <property type="component" value="Chromosome"/>
</dbReference>